<protein>
    <submittedName>
        <fullName evidence="1">Uncharacterized protein</fullName>
    </submittedName>
</protein>
<dbReference type="Proteomes" id="UP001056120">
    <property type="component" value="Linkage Group LG04"/>
</dbReference>
<organism evidence="1 2">
    <name type="scientific">Smallanthus sonchifolius</name>
    <dbReference type="NCBI Taxonomy" id="185202"/>
    <lineage>
        <taxon>Eukaryota</taxon>
        <taxon>Viridiplantae</taxon>
        <taxon>Streptophyta</taxon>
        <taxon>Embryophyta</taxon>
        <taxon>Tracheophyta</taxon>
        <taxon>Spermatophyta</taxon>
        <taxon>Magnoliopsida</taxon>
        <taxon>eudicotyledons</taxon>
        <taxon>Gunneridae</taxon>
        <taxon>Pentapetalae</taxon>
        <taxon>asterids</taxon>
        <taxon>campanulids</taxon>
        <taxon>Asterales</taxon>
        <taxon>Asteraceae</taxon>
        <taxon>Asteroideae</taxon>
        <taxon>Heliantheae alliance</taxon>
        <taxon>Millerieae</taxon>
        <taxon>Smallanthus</taxon>
    </lineage>
</organism>
<evidence type="ECO:0000313" key="1">
    <source>
        <dbReference type="EMBL" id="KAI3818419.1"/>
    </source>
</evidence>
<dbReference type="EMBL" id="CM042021">
    <property type="protein sequence ID" value="KAI3818419.1"/>
    <property type="molecule type" value="Genomic_DNA"/>
</dbReference>
<gene>
    <name evidence="1" type="ORF">L1987_12225</name>
</gene>
<name>A0ACB9JE12_9ASTR</name>
<sequence length="93" mass="10081">MIPSPLQAIKGKVKNFHLQVQKDTRTGDLKCTVNKLTDPVIEEVTSATPLAAKITPSTPKPATPSATGSTTKRSLFQSLADCISETKRLRFLD</sequence>
<proteinExistence type="predicted"/>
<reference evidence="1 2" key="2">
    <citation type="journal article" date="2022" name="Mol. Ecol. Resour.">
        <title>The genomes of chicory, endive, great burdock and yacon provide insights into Asteraceae paleo-polyploidization history and plant inulin production.</title>
        <authorList>
            <person name="Fan W."/>
            <person name="Wang S."/>
            <person name="Wang H."/>
            <person name="Wang A."/>
            <person name="Jiang F."/>
            <person name="Liu H."/>
            <person name="Zhao H."/>
            <person name="Xu D."/>
            <person name="Zhang Y."/>
        </authorList>
    </citation>
    <scope>NUCLEOTIDE SEQUENCE [LARGE SCALE GENOMIC DNA]</scope>
    <source>
        <strain evidence="2">cv. Yunnan</strain>
        <tissue evidence="1">Leaves</tissue>
    </source>
</reference>
<evidence type="ECO:0000313" key="2">
    <source>
        <dbReference type="Proteomes" id="UP001056120"/>
    </source>
</evidence>
<accession>A0ACB9JE12</accession>
<keyword evidence="2" id="KW-1185">Reference proteome</keyword>
<reference evidence="2" key="1">
    <citation type="journal article" date="2022" name="Mol. Ecol. Resour.">
        <title>The genomes of chicory, endive, great burdock and yacon provide insights into Asteraceae palaeo-polyploidization history and plant inulin production.</title>
        <authorList>
            <person name="Fan W."/>
            <person name="Wang S."/>
            <person name="Wang H."/>
            <person name="Wang A."/>
            <person name="Jiang F."/>
            <person name="Liu H."/>
            <person name="Zhao H."/>
            <person name="Xu D."/>
            <person name="Zhang Y."/>
        </authorList>
    </citation>
    <scope>NUCLEOTIDE SEQUENCE [LARGE SCALE GENOMIC DNA]</scope>
    <source>
        <strain evidence="2">cv. Yunnan</strain>
    </source>
</reference>
<comment type="caution">
    <text evidence="1">The sequence shown here is derived from an EMBL/GenBank/DDBJ whole genome shotgun (WGS) entry which is preliminary data.</text>
</comment>